<reference evidence="4 5" key="1">
    <citation type="submission" date="2020-03" db="EMBL/GenBank/DDBJ databases">
        <title>Genomic Encyclopedia of Type Strains, Phase IV (KMG-IV): sequencing the most valuable type-strain genomes for metagenomic binning, comparative biology and taxonomic classification.</title>
        <authorList>
            <person name="Goeker M."/>
        </authorList>
    </citation>
    <scope>NUCLEOTIDE SEQUENCE [LARGE SCALE GENOMIC DNA]</scope>
    <source>
        <strain evidence="4 5">DSM 101599</strain>
    </source>
</reference>
<dbReference type="InterPro" id="IPR007173">
    <property type="entry name" value="ALO_C"/>
</dbReference>
<name>A0ABX0UA92_9FLAO</name>
<evidence type="ECO:0000313" key="4">
    <source>
        <dbReference type="EMBL" id="NIJ45733.1"/>
    </source>
</evidence>
<accession>A0ABX0UA92</accession>
<sequence length="436" mass="50054">MEQNTQNKNNQWISWNENVKHSYSNMIKVANEQDLQIAIKENSSIRVFGNRFSSADISAGTQTLVEISAYNKIVSINRNTKEVTVQAGASLENVINVIQACGWCIPCLPDIDKVTIGGALATGTHGTNGYILSKYVSKFRMVLADGSIKEFTNDDLETDAVRVSLGLLGVFSEITFACEDNYILHLKEEPMRDSAWLGQLDDYLATYDFVRILWLPHTDHGYVILGTKVNKDFQFDRKDTPAYIKHRRKTSKFLYQYTHKYPKFTATANKILYKLFFTPKKEHAGSLYDATVTKSRGATMELAEWSVDYSKFKDLFVELKQVLDDKTNKAYVHVPMDIRFLKKDNVWLSNACDTNVVTMGCVCRNSPVADDYEAFDTIEELFLKYGGKPHWAKRFKVQHDGFLKLYPKWKDFKALREKMDPTNKFLNPYLTKIFTK</sequence>
<feature type="domain" description="FAD-binding PCMH-type" evidence="3">
    <location>
        <begin position="19"/>
        <end position="181"/>
    </location>
</feature>
<dbReference type="PANTHER" id="PTHR43762:SF1">
    <property type="entry name" value="D-ARABINONO-1,4-LACTONE OXIDASE"/>
    <property type="match status" value="1"/>
</dbReference>
<dbReference type="InterPro" id="IPR006094">
    <property type="entry name" value="Oxid_FAD_bind_N"/>
</dbReference>
<keyword evidence="1" id="KW-0274">FAD</keyword>
<dbReference type="SUPFAM" id="SSF56176">
    <property type="entry name" value="FAD-binding/transporter-associated domain-like"/>
    <property type="match status" value="1"/>
</dbReference>
<dbReference type="Proteomes" id="UP000745859">
    <property type="component" value="Unassembled WGS sequence"/>
</dbReference>
<evidence type="ECO:0000313" key="5">
    <source>
        <dbReference type="Proteomes" id="UP000745859"/>
    </source>
</evidence>
<dbReference type="InterPro" id="IPR016166">
    <property type="entry name" value="FAD-bd_PCMH"/>
</dbReference>
<evidence type="ECO:0000256" key="1">
    <source>
        <dbReference type="ARBA" id="ARBA00022827"/>
    </source>
</evidence>
<dbReference type="InterPro" id="IPR010031">
    <property type="entry name" value="FAD_lactone_oxidase-like"/>
</dbReference>
<keyword evidence="1" id="KW-0285">Flavoprotein</keyword>
<comment type="caution">
    <text evidence="4">The sequence shown here is derived from an EMBL/GenBank/DDBJ whole genome shotgun (WGS) entry which is preliminary data.</text>
</comment>
<evidence type="ECO:0000259" key="3">
    <source>
        <dbReference type="PROSITE" id="PS51387"/>
    </source>
</evidence>
<protein>
    <submittedName>
        <fullName evidence="4">FAD/FMN-containing dehydrogenase</fullName>
    </submittedName>
</protein>
<dbReference type="PROSITE" id="PS51387">
    <property type="entry name" value="FAD_PCMH"/>
    <property type="match status" value="1"/>
</dbReference>
<keyword evidence="2" id="KW-0560">Oxidoreductase</keyword>
<dbReference type="Gene3D" id="3.30.43.10">
    <property type="entry name" value="Uridine Diphospho-n-acetylenolpyruvylglucosamine Reductase, domain 2"/>
    <property type="match status" value="1"/>
</dbReference>
<gene>
    <name evidence="4" type="ORF">FHR24_002204</name>
</gene>
<dbReference type="RefSeq" id="WP_243846545.1">
    <property type="nucleotide sequence ID" value="NZ_JAASQL010000003.1"/>
</dbReference>
<dbReference type="Pfam" id="PF04030">
    <property type="entry name" value="ALO"/>
    <property type="match status" value="1"/>
</dbReference>
<evidence type="ECO:0000256" key="2">
    <source>
        <dbReference type="ARBA" id="ARBA00023002"/>
    </source>
</evidence>
<organism evidence="4 5">
    <name type="scientific">Wenyingzhuangia heitensis</name>
    <dbReference type="NCBI Taxonomy" id="1487859"/>
    <lineage>
        <taxon>Bacteria</taxon>
        <taxon>Pseudomonadati</taxon>
        <taxon>Bacteroidota</taxon>
        <taxon>Flavobacteriia</taxon>
        <taxon>Flavobacteriales</taxon>
        <taxon>Flavobacteriaceae</taxon>
        <taxon>Wenyingzhuangia</taxon>
    </lineage>
</organism>
<keyword evidence="5" id="KW-1185">Reference proteome</keyword>
<dbReference type="Gene3D" id="1.10.45.10">
    <property type="entry name" value="Vanillyl-alcohol Oxidase, Chain A, domain 4"/>
    <property type="match status" value="1"/>
</dbReference>
<dbReference type="EMBL" id="JAASQL010000003">
    <property type="protein sequence ID" value="NIJ45733.1"/>
    <property type="molecule type" value="Genomic_DNA"/>
</dbReference>
<dbReference type="PIRSF" id="PIRSF000136">
    <property type="entry name" value="LGO_GLO"/>
    <property type="match status" value="1"/>
</dbReference>
<dbReference type="InterPro" id="IPR016169">
    <property type="entry name" value="FAD-bd_PCMH_sub2"/>
</dbReference>
<dbReference type="Gene3D" id="3.30.465.10">
    <property type="match status" value="1"/>
</dbReference>
<proteinExistence type="predicted"/>
<dbReference type="PANTHER" id="PTHR43762">
    <property type="entry name" value="L-GULONOLACTONE OXIDASE"/>
    <property type="match status" value="1"/>
</dbReference>
<dbReference type="Pfam" id="PF01565">
    <property type="entry name" value="FAD_binding_4"/>
    <property type="match status" value="1"/>
</dbReference>
<dbReference type="Gene3D" id="3.30.70.2520">
    <property type="match status" value="1"/>
</dbReference>
<dbReference type="InterPro" id="IPR016167">
    <property type="entry name" value="FAD-bd_PCMH_sub1"/>
</dbReference>
<dbReference type="InterPro" id="IPR036318">
    <property type="entry name" value="FAD-bd_PCMH-like_sf"/>
</dbReference>
<dbReference type="InterPro" id="IPR016171">
    <property type="entry name" value="Vanillyl_alc_oxidase_C-sub2"/>
</dbReference>